<gene>
    <name evidence="3" type="ORF">FHQ09_04430</name>
</gene>
<feature type="compositionally biased region" description="Polar residues" evidence="1">
    <location>
        <begin position="213"/>
        <end position="224"/>
    </location>
</feature>
<evidence type="ECO:0000259" key="2">
    <source>
        <dbReference type="Pfam" id="PF13349"/>
    </source>
</evidence>
<dbReference type="AlphaFoldDB" id="A0A5C4X502"/>
<feature type="region of interest" description="Disordered" evidence="1">
    <location>
        <begin position="194"/>
        <end position="245"/>
    </location>
</feature>
<accession>A0A5C4X502</accession>
<protein>
    <submittedName>
        <fullName evidence="3">DUF4097 domain-containing protein</fullName>
    </submittedName>
</protein>
<name>A0A5C4X502_9MICO</name>
<dbReference type="Proteomes" id="UP000314223">
    <property type="component" value="Unassembled WGS sequence"/>
</dbReference>
<evidence type="ECO:0000313" key="4">
    <source>
        <dbReference type="Proteomes" id="UP000314223"/>
    </source>
</evidence>
<comment type="caution">
    <text evidence="3">The sequence shown here is derived from an EMBL/GenBank/DDBJ whole genome shotgun (WGS) entry which is preliminary data.</text>
</comment>
<feature type="compositionally biased region" description="Polar residues" evidence="1">
    <location>
        <begin position="234"/>
        <end position="245"/>
    </location>
</feature>
<evidence type="ECO:0000256" key="1">
    <source>
        <dbReference type="SAM" id="MobiDB-lite"/>
    </source>
</evidence>
<dbReference type="InterPro" id="IPR025164">
    <property type="entry name" value="Toastrack_DUF4097"/>
</dbReference>
<proteinExistence type="predicted"/>
<dbReference type="PROSITE" id="PS51257">
    <property type="entry name" value="PROKAR_LIPOPROTEIN"/>
    <property type="match status" value="1"/>
</dbReference>
<reference evidence="3 4" key="1">
    <citation type="submission" date="2019-06" db="EMBL/GenBank/DDBJ databases">
        <authorList>
            <person name="Mardanova A.M."/>
            <person name="Pudova D.S."/>
            <person name="Shagimardanova E.I."/>
            <person name="Gogoleva N.E."/>
            <person name="Lutfullin M.T."/>
            <person name="Hadieva G.F."/>
            <person name="Sharipova M.R."/>
        </authorList>
    </citation>
    <scope>NUCLEOTIDE SEQUENCE [LARGE SCALE GENOMIC DNA]</scope>
    <source>
        <strain evidence="3 4">MG-1</strain>
    </source>
</reference>
<evidence type="ECO:0000313" key="3">
    <source>
        <dbReference type="EMBL" id="TNM56825.1"/>
    </source>
</evidence>
<dbReference type="RefSeq" id="WP_139467621.1">
    <property type="nucleotide sequence ID" value="NZ_VDMQ01000002.1"/>
</dbReference>
<feature type="domain" description="DUF4097" evidence="2">
    <location>
        <begin position="115"/>
        <end position="244"/>
    </location>
</feature>
<organism evidence="3 4">
    <name type="scientific">Brevibacterium sediminis</name>
    <dbReference type="NCBI Taxonomy" id="1857024"/>
    <lineage>
        <taxon>Bacteria</taxon>
        <taxon>Bacillati</taxon>
        <taxon>Actinomycetota</taxon>
        <taxon>Actinomycetes</taxon>
        <taxon>Micrococcales</taxon>
        <taxon>Brevibacteriaceae</taxon>
        <taxon>Brevibacterium</taxon>
    </lineage>
</organism>
<dbReference type="EMBL" id="VDMQ01000002">
    <property type="protein sequence ID" value="TNM56825.1"/>
    <property type="molecule type" value="Genomic_DNA"/>
</dbReference>
<feature type="compositionally biased region" description="Polar residues" evidence="1">
    <location>
        <begin position="194"/>
        <end position="205"/>
    </location>
</feature>
<sequence>MNVQRWSKAIALSSVGVLGAVGLSSCGPSPDAVDPESRSFRIGGDDLGIVMESGGDIALRPGDVDAVEVTRWFTGKAGQATWAIADDELTLSTDCGFLASCEVRYQVVIPQSAAVRLQADNAEVSVKDFDKPVSIGTENGGISATDIAGDLTLRSTNGDQHASGLSSDNVSAQAENGKVDLTFDEAPSSLRVTTDNGAVSTSLPSGTYAVSLRTDNGAESNSLSEDPDSPHSVEVTTGNGDISLE</sequence>
<dbReference type="Pfam" id="PF13349">
    <property type="entry name" value="DUF4097"/>
    <property type="match status" value="1"/>
</dbReference>